<dbReference type="AlphaFoldDB" id="A0A1Z5KES0"/>
<gene>
    <name evidence="1" type="ORF">FisN_21Lh284</name>
</gene>
<dbReference type="OrthoDB" id="49554at2759"/>
<dbReference type="InterPro" id="IPR016024">
    <property type="entry name" value="ARM-type_fold"/>
</dbReference>
<dbReference type="SUPFAM" id="SSF48371">
    <property type="entry name" value="ARM repeat"/>
    <property type="match status" value="1"/>
</dbReference>
<keyword evidence="2" id="KW-1185">Reference proteome</keyword>
<proteinExistence type="predicted"/>
<evidence type="ECO:0000313" key="1">
    <source>
        <dbReference type="EMBL" id="GAX24615.1"/>
    </source>
</evidence>
<accession>A0A1Z5KES0</accession>
<evidence type="ECO:0000313" key="2">
    <source>
        <dbReference type="Proteomes" id="UP000198406"/>
    </source>
</evidence>
<sequence length="762" mass="86419">MHATASDAVQALHESLLHSNDNLCLSIQDALDRYPAALMAPVTETVEQNGIIEELTSPHPTRLLLFRTLQRKLQEGSSSSNTSYYWGCLVRALHVARTLEGTKKHANGTFCDVPVAWMLQYGTKRLDVLWAFLQRHPETSRAFANALLFQKENTKDCECQCESSQFLRKMHSETTLAASILTLAIQHWPLTLWLSQKGSFALRFVQGIDSALRVAYCCFQREKSREILSLIQSLLRCIPWQETLQSPCDDIIISLIDSLSDKKVRGVFLELCGGQVTPEGSKTPMSPFMKVWLDSDRGIKWVTELLQLFQENRNRIEMTSLRPVLCSILTSNYVMFANHDVLWYQFQDTLFALQGEKRGFDLLEAILKGRYLEDTYHRIIPPAWWDHILVGLAEDHSVAATVCSCCGYMRAEDWARQENIDNLLESMILFCTDQRINTKWRAVSLKGLGNVCSNLCMDSNSENTRQSKILQAVRTTMHEKNAQVRCMSLFVVGNLSFALRSSGANLHSIPLWIIVSHQCLEKLEDDDEKVINNAIRSIGQIAALFLTQTDVEQLVPYVVKIVYALERRMKRSLPSNADNLVLSWKQRSARKRHCWGSCNSMAVIFQSLSREVLDCRGVLKTLIKVLEQGGNEKVVVSACKAIRSYRFSLQVNLAPAIQTCVQTLECTDTKSFLKEEMELLMLVVLRNMTCSDVICWFSTLQDSKNRVLLWLFSWMVSHSVPSACFLVVSDAMNRSGVDADVNVEQMFGTTIRNGCEEDGDEL</sequence>
<dbReference type="InParanoid" id="A0A1Z5KES0"/>
<reference evidence="1 2" key="1">
    <citation type="journal article" date="2015" name="Plant Cell">
        <title>Oil accumulation by the oleaginous diatom Fistulifera solaris as revealed by the genome and transcriptome.</title>
        <authorList>
            <person name="Tanaka T."/>
            <person name="Maeda Y."/>
            <person name="Veluchamy A."/>
            <person name="Tanaka M."/>
            <person name="Abida H."/>
            <person name="Marechal E."/>
            <person name="Bowler C."/>
            <person name="Muto M."/>
            <person name="Sunaga Y."/>
            <person name="Tanaka M."/>
            <person name="Yoshino T."/>
            <person name="Taniguchi T."/>
            <person name="Fukuda Y."/>
            <person name="Nemoto M."/>
            <person name="Matsumoto M."/>
            <person name="Wong P.S."/>
            <person name="Aburatani S."/>
            <person name="Fujibuchi W."/>
        </authorList>
    </citation>
    <scope>NUCLEOTIDE SEQUENCE [LARGE SCALE GENOMIC DNA]</scope>
    <source>
        <strain evidence="1 2">JPCC DA0580</strain>
    </source>
</reference>
<dbReference type="Proteomes" id="UP000198406">
    <property type="component" value="Unassembled WGS sequence"/>
</dbReference>
<name>A0A1Z5KES0_FISSO</name>
<dbReference type="Gene3D" id="1.25.10.10">
    <property type="entry name" value="Leucine-rich Repeat Variant"/>
    <property type="match status" value="1"/>
</dbReference>
<organism evidence="1 2">
    <name type="scientific">Fistulifera solaris</name>
    <name type="common">Oleaginous diatom</name>
    <dbReference type="NCBI Taxonomy" id="1519565"/>
    <lineage>
        <taxon>Eukaryota</taxon>
        <taxon>Sar</taxon>
        <taxon>Stramenopiles</taxon>
        <taxon>Ochrophyta</taxon>
        <taxon>Bacillariophyta</taxon>
        <taxon>Bacillariophyceae</taxon>
        <taxon>Bacillariophycidae</taxon>
        <taxon>Naviculales</taxon>
        <taxon>Naviculaceae</taxon>
        <taxon>Fistulifera</taxon>
    </lineage>
</organism>
<protein>
    <recommendedName>
        <fullName evidence="3">DUF4042 domain-containing protein</fullName>
    </recommendedName>
</protein>
<dbReference type="EMBL" id="BDSP01000212">
    <property type="protein sequence ID" value="GAX24615.1"/>
    <property type="molecule type" value="Genomic_DNA"/>
</dbReference>
<evidence type="ECO:0008006" key="3">
    <source>
        <dbReference type="Google" id="ProtNLM"/>
    </source>
</evidence>
<comment type="caution">
    <text evidence="1">The sequence shown here is derived from an EMBL/GenBank/DDBJ whole genome shotgun (WGS) entry which is preliminary data.</text>
</comment>
<dbReference type="InterPro" id="IPR011989">
    <property type="entry name" value="ARM-like"/>
</dbReference>